<evidence type="ECO:0000256" key="1">
    <source>
        <dbReference type="SAM" id="MobiDB-lite"/>
    </source>
</evidence>
<evidence type="ECO:0000313" key="2">
    <source>
        <dbReference type="EMBL" id="WAQ96566.1"/>
    </source>
</evidence>
<evidence type="ECO:0000313" key="3">
    <source>
        <dbReference type="Proteomes" id="UP001164746"/>
    </source>
</evidence>
<accession>A0ABY7DHV9</accession>
<sequence>MREKIDLPQMPLPHQWSPHHLPHPWACRIAGGRAGGLRQNDARSSHMGSIDLPQKPLPHQWSPHHLPHPWACRIAGGRAGGLRQNDARSSHMGSVGPSHSPRQVLTKMECLHLKWEEHWGSRGSGFNTDQDGVSTDEGGALAQQGDYFGPPPLEGSIYAPCQYEVKNQGFVMFKRGSFPHGGNVQPDLTQWTMIFIL</sequence>
<organism evidence="2 3">
    <name type="scientific">Mya arenaria</name>
    <name type="common">Soft-shell clam</name>
    <dbReference type="NCBI Taxonomy" id="6604"/>
    <lineage>
        <taxon>Eukaryota</taxon>
        <taxon>Metazoa</taxon>
        <taxon>Spiralia</taxon>
        <taxon>Lophotrochozoa</taxon>
        <taxon>Mollusca</taxon>
        <taxon>Bivalvia</taxon>
        <taxon>Autobranchia</taxon>
        <taxon>Heteroconchia</taxon>
        <taxon>Euheterodonta</taxon>
        <taxon>Imparidentia</taxon>
        <taxon>Neoheterodontei</taxon>
        <taxon>Myida</taxon>
        <taxon>Myoidea</taxon>
        <taxon>Myidae</taxon>
        <taxon>Mya</taxon>
    </lineage>
</organism>
<feature type="region of interest" description="Disordered" evidence="1">
    <location>
        <begin position="81"/>
        <end position="101"/>
    </location>
</feature>
<keyword evidence="3" id="KW-1185">Reference proteome</keyword>
<reference evidence="2" key="1">
    <citation type="submission" date="2022-11" db="EMBL/GenBank/DDBJ databases">
        <title>Centuries of genome instability and evolution in soft-shell clam transmissible cancer (bioRxiv).</title>
        <authorList>
            <person name="Hart S.F.M."/>
            <person name="Yonemitsu M.A."/>
            <person name="Giersch R.M."/>
            <person name="Beal B.F."/>
            <person name="Arriagada G."/>
            <person name="Davis B.W."/>
            <person name="Ostrander E.A."/>
            <person name="Goff S.P."/>
            <person name="Metzger M.J."/>
        </authorList>
    </citation>
    <scope>NUCLEOTIDE SEQUENCE</scope>
    <source>
        <strain evidence="2">MELC-2E11</strain>
        <tissue evidence="2">Siphon/mantle</tissue>
    </source>
</reference>
<feature type="region of interest" description="Disordered" evidence="1">
    <location>
        <begin position="35"/>
        <end position="54"/>
    </location>
</feature>
<gene>
    <name evidence="2" type="ORF">MAR_029256</name>
</gene>
<proteinExistence type="predicted"/>
<name>A0ABY7DHV9_MYAAR</name>
<dbReference type="Proteomes" id="UP001164746">
    <property type="component" value="Chromosome 2"/>
</dbReference>
<dbReference type="EMBL" id="CP111013">
    <property type="protein sequence ID" value="WAQ96566.1"/>
    <property type="molecule type" value="Genomic_DNA"/>
</dbReference>
<protein>
    <submittedName>
        <fullName evidence="2">Uncharacterized protein</fullName>
    </submittedName>
</protein>